<feature type="region of interest" description="Disordered" evidence="1">
    <location>
        <begin position="1"/>
        <end position="98"/>
    </location>
</feature>
<dbReference type="Proteomes" id="UP000276834">
    <property type="component" value="Unassembled WGS sequence"/>
</dbReference>
<evidence type="ECO:0000313" key="2">
    <source>
        <dbReference type="EMBL" id="RLV98001.1"/>
    </source>
</evidence>
<name>A0A3L8S740_CHLGU</name>
<dbReference type="AlphaFoldDB" id="A0A3L8S740"/>
<accession>A0A3L8S740</accession>
<proteinExistence type="predicted"/>
<comment type="caution">
    <text evidence="2">The sequence shown here is derived from an EMBL/GenBank/DDBJ whole genome shotgun (WGS) entry which is preliminary data.</text>
</comment>
<keyword evidence="3" id="KW-1185">Reference proteome</keyword>
<protein>
    <submittedName>
        <fullName evidence="2">Uncharacterized protein</fullName>
    </submittedName>
</protein>
<evidence type="ECO:0000256" key="1">
    <source>
        <dbReference type="SAM" id="MobiDB-lite"/>
    </source>
</evidence>
<organism evidence="2 3">
    <name type="scientific">Chloebia gouldiae</name>
    <name type="common">Gouldian finch</name>
    <name type="synonym">Erythrura gouldiae</name>
    <dbReference type="NCBI Taxonomy" id="44316"/>
    <lineage>
        <taxon>Eukaryota</taxon>
        <taxon>Metazoa</taxon>
        <taxon>Chordata</taxon>
        <taxon>Craniata</taxon>
        <taxon>Vertebrata</taxon>
        <taxon>Euteleostomi</taxon>
        <taxon>Archelosauria</taxon>
        <taxon>Archosauria</taxon>
        <taxon>Dinosauria</taxon>
        <taxon>Saurischia</taxon>
        <taxon>Theropoda</taxon>
        <taxon>Coelurosauria</taxon>
        <taxon>Aves</taxon>
        <taxon>Neognathae</taxon>
        <taxon>Neoaves</taxon>
        <taxon>Telluraves</taxon>
        <taxon>Australaves</taxon>
        <taxon>Passeriformes</taxon>
        <taxon>Passeroidea</taxon>
        <taxon>Passeridae</taxon>
        <taxon>Chloebia</taxon>
    </lineage>
</organism>
<feature type="compositionally biased region" description="Low complexity" evidence="1">
    <location>
        <begin position="19"/>
        <end position="36"/>
    </location>
</feature>
<gene>
    <name evidence="2" type="ORF">DV515_00011231</name>
</gene>
<feature type="compositionally biased region" description="Basic residues" evidence="1">
    <location>
        <begin position="89"/>
        <end position="98"/>
    </location>
</feature>
<dbReference type="EMBL" id="QUSF01000048">
    <property type="protein sequence ID" value="RLV98001.1"/>
    <property type="molecule type" value="Genomic_DNA"/>
</dbReference>
<sequence length="98" mass="10512">MHCRAQRGTAALDRPSQMSTSSPHSPHWSSASESWSGCQKVSVDLGPQNQQERSLTKQRQHGSSWSLAPVSAAKANSQKPGLLLARTAGQKRTKATSS</sequence>
<reference evidence="2 3" key="1">
    <citation type="journal article" date="2018" name="Proc. R. Soc. B">
        <title>A non-coding region near Follistatin controls head colour polymorphism in the Gouldian finch.</title>
        <authorList>
            <person name="Toomey M.B."/>
            <person name="Marques C.I."/>
            <person name="Andrade P."/>
            <person name="Araujo P.M."/>
            <person name="Sabatino S."/>
            <person name="Gazda M.A."/>
            <person name="Afonso S."/>
            <person name="Lopes R.J."/>
            <person name="Corbo J.C."/>
            <person name="Carneiro M."/>
        </authorList>
    </citation>
    <scope>NUCLEOTIDE SEQUENCE [LARGE SCALE GENOMIC DNA]</scope>
    <source>
        <strain evidence="2">Red01</strain>
        <tissue evidence="2">Muscle</tissue>
    </source>
</reference>
<evidence type="ECO:0000313" key="3">
    <source>
        <dbReference type="Proteomes" id="UP000276834"/>
    </source>
</evidence>